<evidence type="ECO:0000313" key="2">
    <source>
        <dbReference type="EMBL" id="KAG7471705.1"/>
    </source>
</evidence>
<name>A0AAV6PQS7_SOLSE</name>
<dbReference type="Proteomes" id="UP000693946">
    <property type="component" value="Unassembled WGS sequence"/>
</dbReference>
<feature type="non-terminal residue" evidence="2">
    <location>
        <position position="1"/>
    </location>
</feature>
<comment type="caution">
    <text evidence="2">The sequence shown here is derived from an EMBL/GenBank/DDBJ whole genome shotgun (WGS) entry which is preliminary data.</text>
</comment>
<sequence>ETVLSVFLRPLLDLFCLFFITSIVTCRAPPAANTPITTALIFKDTKPQSAGLKKERGPGSVSVETQLNRATTNTCGDILRPVGGSGVVLLPEVKQSSSTQKKSCFVLPVWIDDSSQSQLLLD</sequence>
<keyword evidence="1" id="KW-0732">Signal</keyword>
<dbReference type="EMBL" id="JAGKHQ010000157">
    <property type="protein sequence ID" value="KAG7471705.1"/>
    <property type="molecule type" value="Genomic_DNA"/>
</dbReference>
<gene>
    <name evidence="2" type="ORF">JOB18_038823</name>
</gene>
<accession>A0AAV6PQS7</accession>
<evidence type="ECO:0000313" key="3">
    <source>
        <dbReference type="Proteomes" id="UP000693946"/>
    </source>
</evidence>
<keyword evidence="3" id="KW-1185">Reference proteome</keyword>
<dbReference type="AlphaFoldDB" id="A0AAV6PQS7"/>
<organism evidence="2 3">
    <name type="scientific">Solea senegalensis</name>
    <name type="common">Senegalese sole</name>
    <dbReference type="NCBI Taxonomy" id="28829"/>
    <lineage>
        <taxon>Eukaryota</taxon>
        <taxon>Metazoa</taxon>
        <taxon>Chordata</taxon>
        <taxon>Craniata</taxon>
        <taxon>Vertebrata</taxon>
        <taxon>Euteleostomi</taxon>
        <taxon>Actinopterygii</taxon>
        <taxon>Neopterygii</taxon>
        <taxon>Teleostei</taxon>
        <taxon>Neoteleostei</taxon>
        <taxon>Acanthomorphata</taxon>
        <taxon>Carangaria</taxon>
        <taxon>Pleuronectiformes</taxon>
        <taxon>Pleuronectoidei</taxon>
        <taxon>Soleidae</taxon>
        <taxon>Solea</taxon>
    </lineage>
</organism>
<proteinExistence type="predicted"/>
<evidence type="ECO:0000256" key="1">
    <source>
        <dbReference type="SAM" id="SignalP"/>
    </source>
</evidence>
<feature type="signal peptide" evidence="1">
    <location>
        <begin position="1"/>
        <end position="26"/>
    </location>
</feature>
<feature type="chain" id="PRO_5043540617" evidence="1">
    <location>
        <begin position="27"/>
        <end position="122"/>
    </location>
</feature>
<reference evidence="2 3" key="1">
    <citation type="journal article" date="2021" name="Sci. Rep.">
        <title>Chromosome anchoring in Senegalese sole (Solea senegalensis) reveals sex-associated markers and genome rearrangements in flatfish.</title>
        <authorList>
            <person name="Guerrero-Cozar I."/>
            <person name="Gomez-Garrido J."/>
            <person name="Berbel C."/>
            <person name="Martinez-Blanch J.F."/>
            <person name="Alioto T."/>
            <person name="Claros M.G."/>
            <person name="Gagnaire P.A."/>
            <person name="Manchado M."/>
        </authorList>
    </citation>
    <scope>NUCLEOTIDE SEQUENCE [LARGE SCALE GENOMIC DNA]</scope>
    <source>
        <strain evidence="2">Sse05_10M</strain>
    </source>
</reference>
<protein>
    <submittedName>
        <fullName evidence="2">Uncharacterized protein</fullName>
    </submittedName>
</protein>